<evidence type="ECO:0000313" key="2">
    <source>
        <dbReference type="EMBL" id="CDZ77078.1"/>
    </source>
</evidence>
<dbReference type="EMBL" id="CCSB01000001">
    <property type="protein sequence ID" value="CDZ77078.1"/>
    <property type="molecule type" value="Genomic_DNA"/>
</dbReference>
<organism evidence="2 3">
    <name type="scientific">Legionella massiliensis</name>
    <dbReference type="NCBI Taxonomy" id="1034943"/>
    <lineage>
        <taxon>Bacteria</taxon>
        <taxon>Pseudomonadati</taxon>
        <taxon>Pseudomonadota</taxon>
        <taxon>Gammaproteobacteria</taxon>
        <taxon>Legionellales</taxon>
        <taxon>Legionellaceae</taxon>
        <taxon>Legionella</taxon>
    </lineage>
</organism>
<dbReference type="Proteomes" id="UP000044071">
    <property type="component" value="Unassembled WGS sequence"/>
</dbReference>
<dbReference type="eggNOG" id="COG3009">
    <property type="taxonomic scope" value="Bacteria"/>
</dbReference>
<dbReference type="Pfam" id="PF03886">
    <property type="entry name" value="ABC_trans_aux"/>
    <property type="match status" value="1"/>
</dbReference>
<dbReference type="RefSeq" id="WP_052403162.1">
    <property type="nucleotide sequence ID" value="NZ_CCVW01000001.1"/>
</dbReference>
<name>A0A078KZB3_9GAMM</name>
<dbReference type="SUPFAM" id="SSF159594">
    <property type="entry name" value="XCC0632-like"/>
    <property type="match status" value="1"/>
</dbReference>
<proteinExistence type="predicted"/>
<dbReference type="OrthoDB" id="7063250at2"/>
<dbReference type="PROSITE" id="PS51257">
    <property type="entry name" value="PROKAR_LIPOPROTEIN"/>
    <property type="match status" value="1"/>
</dbReference>
<sequence length="193" mass="21972">MKIYLSAFIVLMGLMLGSCGRSPDSQFYVLSPIAPLQNQIKSYKHLKIGLNEIKGPAYLSKPQVIVHYSANEVKLEEYHRWVENLDKNVKQVIVANLSTLLPGAAFISMPWDIKFRPKYQLQIDISQFEVDVKGNSLFSADYTIYADKQVYTTGTLVYRQKVSQPKIENLVASMNENLNHFSRDLAKVLAKLQ</sequence>
<protein>
    <submittedName>
        <fullName evidence="2">ABC-type uncharacterized transport system, auxiliary component</fullName>
    </submittedName>
</protein>
<dbReference type="AlphaFoldDB" id="A0A078KZB3"/>
<dbReference type="Gene3D" id="3.40.50.10610">
    <property type="entry name" value="ABC-type transport auxiliary lipoprotein component"/>
    <property type="match status" value="1"/>
</dbReference>
<keyword evidence="3" id="KW-1185">Reference proteome</keyword>
<dbReference type="InterPro" id="IPR005586">
    <property type="entry name" value="ABC_trans_aux"/>
</dbReference>
<evidence type="ECO:0000313" key="3">
    <source>
        <dbReference type="Proteomes" id="UP000044071"/>
    </source>
</evidence>
<feature type="domain" description="ABC-type transport auxiliary lipoprotein component" evidence="1">
    <location>
        <begin position="28"/>
        <end position="186"/>
    </location>
</feature>
<accession>A0A078KZB3</accession>
<reference evidence="2 3" key="1">
    <citation type="submission" date="2014-06" db="EMBL/GenBank/DDBJ databases">
        <authorList>
            <person name="Urmite Genomes Urmite Genomes"/>
        </authorList>
    </citation>
    <scope>NUCLEOTIDE SEQUENCE [LARGE SCALE GENOMIC DNA]</scope>
</reference>
<evidence type="ECO:0000259" key="1">
    <source>
        <dbReference type="Pfam" id="PF03886"/>
    </source>
</evidence>
<dbReference type="STRING" id="1034943.BN59_01357"/>
<gene>
    <name evidence="2" type="ORF">BN59_01357</name>
</gene>